<evidence type="ECO:0000256" key="1">
    <source>
        <dbReference type="SAM" id="SignalP"/>
    </source>
</evidence>
<proteinExistence type="predicted"/>
<dbReference type="AlphaFoldDB" id="A0A4Z0MCD3"/>
<evidence type="ECO:0000313" key="2">
    <source>
        <dbReference type="EMBL" id="TGD77136.1"/>
    </source>
</evidence>
<organism evidence="2 3">
    <name type="scientific">Hymenobacter wooponensis</name>
    <dbReference type="NCBI Taxonomy" id="1525360"/>
    <lineage>
        <taxon>Bacteria</taxon>
        <taxon>Pseudomonadati</taxon>
        <taxon>Bacteroidota</taxon>
        <taxon>Cytophagia</taxon>
        <taxon>Cytophagales</taxon>
        <taxon>Hymenobacteraceae</taxon>
        <taxon>Hymenobacter</taxon>
    </lineage>
</organism>
<feature type="signal peptide" evidence="1">
    <location>
        <begin position="1"/>
        <end position="25"/>
    </location>
</feature>
<accession>A0A4Z0MCD3</accession>
<gene>
    <name evidence="2" type="ORF">EU557_24185</name>
</gene>
<dbReference type="RefSeq" id="WP_135533022.1">
    <property type="nucleotide sequence ID" value="NZ_SRKZ01000010.1"/>
</dbReference>
<dbReference type="PROSITE" id="PS51257">
    <property type="entry name" value="PROKAR_LIPOPROTEIN"/>
    <property type="match status" value="1"/>
</dbReference>
<sequence>MREFITMLLLAVSILFAGCSTRPTAGVPVGNEQNSAHEAVQWELISADSGQTITLGPDPTLVYREVQLSNVVAGSSAYSAFMLCNQDSLGTLHLLVQLDTQRHSIKKLELLYIGNTPKHKLKQIGDGVGHYDAKDQRYYFDVAYQTISELPENIRFFSSLYQINGWISTETATAGLQPLRIAD</sequence>
<comment type="caution">
    <text evidence="2">The sequence shown here is derived from an EMBL/GenBank/DDBJ whole genome shotgun (WGS) entry which is preliminary data.</text>
</comment>
<dbReference type="OrthoDB" id="886015at2"/>
<feature type="chain" id="PRO_5021414526" description="Gliding motility lipoprotein GldH" evidence="1">
    <location>
        <begin position="26"/>
        <end position="183"/>
    </location>
</feature>
<keyword evidence="3" id="KW-1185">Reference proteome</keyword>
<evidence type="ECO:0000313" key="3">
    <source>
        <dbReference type="Proteomes" id="UP000298284"/>
    </source>
</evidence>
<dbReference type="Proteomes" id="UP000298284">
    <property type="component" value="Unassembled WGS sequence"/>
</dbReference>
<keyword evidence="1" id="KW-0732">Signal</keyword>
<reference evidence="2 3" key="1">
    <citation type="submission" date="2019-04" db="EMBL/GenBank/DDBJ databases">
        <authorList>
            <person name="Feng G."/>
            <person name="Zhang J."/>
            <person name="Zhu H."/>
        </authorList>
    </citation>
    <scope>NUCLEOTIDE SEQUENCE [LARGE SCALE GENOMIC DNA]</scope>
    <source>
        <strain evidence="2 3">JCM 19491</strain>
    </source>
</reference>
<dbReference type="EMBL" id="SRKZ01000010">
    <property type="protein sequence ID" value="TGD77136.1"/>
    <property type="molecule type" value="Genomic_DNA"/>
</dbReference>
<name>A0A4Z0MCD3_9BACT</name>
<evidence type="ECO:0008006" key="4">
    <source>
        <dbReference type="Google" id="ProtNLM"/>
    </source>
</evidence>
<protein>
    <recommendedName>
        <fullName evidence="4">Gliding motility lipoprotein GldH</fullName>
    </recommendedName>
</protein>